<dbReference type="AlphaFoldDB" id="A0A0F9EI60"/>
<reference evidence="1" key="1">
    <citation type="journal article" date="2015" name="Nature">
        <title>Complex archaea that bridge the gap between prokaryotes and eukaryotes.</title>
        <authorList>
            <person name="Spang A."/>
            <person name="Saw J.H."/>
            <person name="Jorgensen S.L."/>
            <person name="Zaremba-Niedzwiedzka K."/>
            <person name="Martijn J."/>
            <person name="Lind A.E."/>
            <person name="van Eijk R."/>
            <person name="Schleper C."/>
            <person name="Guy L."/>
            <person name="Ettema T.J."/>
        </authorList>
    </citation>
    <scope>NUCLEOTIDE SEQUENCE</scope>
</reference>
<organism evidence="1">
    <name type="scientific">marine sediment metagenome</name>
    <dbReference type="NCBI Taxonomy" id="412755"/>
    <lineage>
        <taxon>unclassified sequences</taxon>
        <taxon>metagenomes</taxon>
        <taxon>ecological metagenomes</taxon>
    </lineage>
</organism>
<proteinExistence type="predicted"/>
<name>A0A0F9EI60_9ZZZZ</name>
<accession>A0A0F9EI60</accession>
<protein>
    <submittedName>
        <fullName evidence="1">Uncharacterized protein</fullName>
    </submittedName>
</protein>
<comment type="caution">
    <text evidence="1">The sequence shown here is derived from an EMBL/GenBank/DDBJ whole genome shotgun (WGS) entry which is preliminary data.</text>
</comment>
<evidence type="ECO:0000313" key="1">
    <source>
        <dbReference type="EMBL" id="KKL73679.1"/>
    </source>
</evidence>
<sequence length="146" mass="17405">MPIEDTKGISASQRAFLEMKRFEHLHFYPEFEKLEQKLLSIAGDMVIPRVEPDQDKILSRGRQWIGHNIKIIKGQTRNCHGNVAKRWRRNPRRYRIATGWALSEDGLWRQHSWIIEERTLIETTTPREKYFGFELTPREAQQFEAN</sequence>
<gene>
    <name evidence="1" type="ORF">LCGC14_2072490</name>
</gene>
<dbReference type="EMBL" id="LAZR01024887">
    <property type="protein sequence ID" value="KKL73679.1"/>
    <property type="molecule type" value="Genomic_DNA"/>
</dbReference>